<feature type="non-terminal residue" evidence="2">
    <location>
        <position position="1"/>
    </location>
</feature>
<dbReference type="AlphaFoldDB" id="E4YYS3"/>
<dbReference type="SUPFAM" id="SSF50729">
    <property type="entry name" value="PH domain-like"/>
    <property type="match status" value="1"/>
</dbReference>
<dbReference type="InterPro" id="IPR011993">
    <property type="entry name" value="PH-like_dom_sf"/>
</dbReference>
<accession>E4YYS3</accession>
<dbReference type="InterPro" id="IPR013625">
    <property type="entry name" value="PTB"/>
</dbReference>
<dbReference type="Proteomes" id="UP000011014">
    <property type="component" value="Unassembled WGS sequence"/>
</dbReference>
<dbReference type="PANTHER" id="PTHR45734">
    <property type="entry name" value="TENSIN"/>
    <property type="match status" value="1"/>
</dbReference>
<organism evidence="2">
    <name type="scientific">Oikopleura dioica</name>
    <name type="common">Tunicate</name>
    <dbReference type="NCBI Taxonomy" id="34765"/>
    <lineage>
        <taxon>Eukaryota</taxon>
        <taxon>Metazoa</taxon>
        <taxon>Chordata</taxon>
        <taxon>Tunicata</taxon>
        <taxon>Appendicularia</taxon>
        <taxon>Copelata</taxon>
        <taxon>Oikopleuridae</taxon>
        <taxon>Oikopleura</taxon>
    </lineage>
</organism>
<dbReference type="Pfam" id="PF08416">
    <property type="entry name" value="PTB"/>
    <property type="match status" value="1"/>
</dbReference>
<dbReference type="CDD" id="cd01213">
    <property type="entry name" value="PTB_tensin"/>
    <property type="match status" value="1"/>
</dbReference>
<feature type="domain" description="PID" evidence="1">
    <location>
        <begin position="4"/>
        <end position="138"/>
    </location>
</feature>
<gene>
    <name evidence="2" type="ORF">GSOID_T00022622001</name>
</gene>
<dbReference type="EMBL" id="FN656003">
    <property type="protein sequence ID" value="CBY40601.1"/>
    <property type="molecule type" value="Genomic_DNA"/>
</dbReference>
<protein>
    <recommendedName>
        <fullName evidence="1">PID domain-containing protein</fullName>
    </recommendedName>
</protein>
<evidence type="ECO:0000259" key="1">
    <source>
        <dbReference type="SMART" id="SM00462"/>
    </source>
</evidence>
<dbReference type="SMART" id="SM00462">
    <property type="entry name" value="PTB"/>
    <property type="match status" value="1"/>
</dbReference>
<dbReference type="InterPro" id="IPR033929">
    <property type="entry name" value="Tensin_PTB"/>
</dbReference>
<dbReference type="InterPro" id="IPR006020">
    <property type="entry name" value="PTB/PI_dom"/>
</dbReference>
<dbReference type="Gene3D" id="2.30.29.30">
    <property type="entry name" value="Pleckstrin-homology domain (PH domain)/Phosphotyrosine-binding domain (PTB)"/>
    <property type="match status" value="1"/>
</dbReference>
<dbReference type="InterPro" id="IPR051484">
    <property type="entry name" value="Tensin_PTEN_phosphatase"/>
</dbReference>
<proteinExistence type="predicted"/>
<reference evidence="2" key="1">
    <citation type="journal article" date="2010" name="Science">
        <title>Plasticity of animal genome architecture unmasked by rapid evolution of a pelagic tunicate.</title>
        <authorList>
            <person name="Denoeud F."/>
            <person name="Henriet S."/>
            <person name="Mungpakdee S."/>
            <person name="Aury J.M."/>
            <person name="Da Silva C."/>
            <person name="Brinkmann H."/>
            <person name="Mikhaleva J."/>
            <person name="Olsen L.C."/>
            <person name="Jubin C."/>
            <person name="Canestro C."/>
            <person name="Bouquet J.M."/>
            <person name="Danks G."/>
            <person name="Poulain J."/>
            <person name="Campsteijn C."/>
            <person name="Adamski M."/>
            <person name="Cross I."/>
            <person name="Yadetie F."/>
            <person name="Muffato M."/>
            <person name="Louis A."/>
            <person name="Butcher S."/>
            <person name="Tsagkogeorga G."/>
            <person name="Konrad A."/>
            <person name="Singh S."/>
            <person name="Jensen M.F."/>
            <person name="Cong E.H."/>
            <person name="Eikeseth-Otteraa H."/>
            <person name="Noel B."/>
            <person name="Anthouard V."/>
            <person name="Porcel B.M."/>
            <person name="Kachouri-Lafond R."/>
            <person name="Nishino A."/>
            <person name="Ugolini M."/>
            <person name="Chourrout P."/>
            <person name="Nishida H."/>
            <person name="Aasland R."/>
            <person name="Huzurbazar S."/>
            <person name="Westhof E."/>
            <person name="Delsuc F."/>
            <person name="Lehrach H."/>
            <person name="Reinhardt R."/>
            <person name="Weissenbach J."/>
            <person name="Roy S.W."/>
            <person name="Artiguenave F."/>
            <person name="Postlethwait J.H."/>
            <person name="Manak J.R."/>
            <person name="Thompson E.M."/>
            <person name="Jaillon O."/>
            <person name="Du Pasquier L."/>
            <person name="Boudinot P."/>
            <person name="Liberles D.A."/>
            <person name="Volff J.N."/>
            <person name="Philippe H."/>
            <person name="Lenhard B."/>
            <person name="Roest Crollius H."/>
            <person name="Wincker P."/>
            <person name="Chourrout D."/>
        </authorList>
    </citation>
    <scope>NUCLEOTIDE SEQUENCE [LARGE SCALE GENOMIC DNA]</scope>
</reference>
<sequence>SARPSAEIFCTHYLYETDTEMLTGKAAMERCMNDYLQTGENVNCSVHLKITSEGVTVTDSQRLKFFRKHFPAESVSFCDFDPHSRLQAKRKVFGLVAKKPNNNSCILFSEKDSEKAPAEAIIESINKIMTRGKISDLNSYSS</sequence>
<name>E4YYS3_OIKDI</name>
<dbReference type="PANTHER" id="PTHR45734:SF10">
    <property type="entry name" value="BLISTERY, ISOFORM A"/>
    <property type="match status" value="1"/>
</dbReference>
<dbReference type="GO" id="GO:0005925">
    <property type="term" value="C:focal adhesion"/>
    <property type="evidence" value="ECO:0007669"/>
    <property type="project" value="TreeGrafter"/>
</dbReference>
<evidence type="ECO:0000313" key="2">
    <source>
        <dbReference type="EMBL" id="CBY40601.1"/>
    </source>
</evidence>